<keyword evidence="3" id="KW-1185">Reference proteome</keyword>
<dbReference type="RefSeq" id="WP_093343320.1">
    <property type="nucleotide sequence ID" value="NZ_FOUY01000014.1"/>
</dbReference>
<dbReference type="AlphaFoldDB" id="A0A1I4YZZ9"/>
<reference evidence="2 3" key="1">
    <citation type="submission" date="2016-10" db="EMBL/GenBank/DDBJ databases">
        <authorList>
            <person name="de Groot N.N."/>
        </authorList>
    </citation>
    <scope>NUCLEOTIDE SEQUENCE [LARGE SCALE GENOMIC DNA]</scope>
    <source>
        <strain evidence="2 3">CGMCC 4.1877</strain>
    </source>
</reference>
<dbReference type="EMBL" id="FOUY01000014">
    <property type="protein sequence ID" value="SFN43582.1"/>
    <property type="molecule type" value="Genomic_DNA"/>
</dbReference>
<dbReference type="Proteomes" id="UP000199614">
    <property type="component" value="Unassembled WGS sequence"/>
</dbReference>
<dbReference type="SMART" id="SM00849">
    <property type="entry name" value="Lactamase_B"/>
    <property type="match status" value="1"/>
</dbReference>
<dbReference type="InterPro" id="IPR050114">
    <property type="entry name" value="UPF0173_UPF0282_UlaG_hydrolase"/>
</dbReference>
<name>A0A1I4YZZ9_PSUAM</name>
<evidence type="ECO:0000259" key="1">
    <source>
        <dbReference type="SMART" id="SM00849"/>
    </source>
</evidence>
<sequence>MHLTHYGHACVLVDTGAARLLFDPGAFSSGFESLDGLDAVLITHQHFDHVDADKLRTLLRANPDAALVTDGQTAEQLDGIDTRTVAPGDRLALGGAEIAVVGSGEHAQIHADIPLVANNGYLVDGTLLHPGDAYVPPGLDELATLLLPTGAPWLKVSEAVDYLRAVAPRRVVPIHEQTLADPAMHYRFFDNLRPAGTELLVPDRESPVGV</sequence>
<dbReference type="SUPFAM" id="SSF56281">
    <property type="entry name" value="Metallo-hydrolase/oxidoreductase"/>
    <property type="match status" value="1"/>
</dbReference>
<dbReference type="InterPro" id="IPR001279">
    <property type="entry name" value="Metallo-B-lactamas"/>
</dbReference>
<dbReference type="OrthoDB" id="3190691at2"/>
<gene>
    <name evidence="2" type="ORF">SAMN05216207_101453</name>
</gene>
<dbReference type="Pfam" id="PF13483">
    <property type="entry name" value="Lactamase_B_3"/>
    <property type="match status" value="1"/>
</dbReference>
<protein>
    <submittedName>
        <fullName evidence="2">L-ascorbate metabolism protein UlaG, beta-lactamase superfamily</fullName>
    </submittedName>
</protein>
<organism evidence="2 3">
    <name type="scientific">Pseudonocardia ammonioxydans</name>
    <dbReference type="NCBI Taxonomy" id="260086"/>
    <lineage>
        <taxon>Bacteria</taxon>
        <taxon>Bacillati</taxon>
        <taxon>Actinomycetota</taxon>
        <taxon>Actinomycetes</taxon>
        <taxon>Pseudonocardiales</taxon>
        <taxon>Pseudonocardiaceae</taxon>
        <taxon>Pseudonocardia</taxon>
    </lineage>
</organism>
<dbReference type="InterPro" id="IPR036866">
    <property type="entry name" value="RibonucZ/Hydroxyglut_hydro"/>
</dbReference>
<dbReference type="Gene3D" id="3.60.15.10">
    <property type="entry name" value="Ribonuclease Z/Hydroxyacylglutathione hydrolase-like"/>
    <property type="match status" value="1"/>
</dbReference>
<dbReference type="PANTHER" id="PTHR43546:SF3">
    <property type="entry name" value="UPF0173 METAL-DEPENDENT HYDROLASE MJ1163"/>
    <property type="match status" value="1"/>
</dbReference>
<evidence type="ECO:0000313" key="3">
    <source>
        <dbReference type="Proteomes" id="UP000199614"/>
    </source>
</evidence>
<dbReference type="PANTHER" id="PTHR43546">
    <property type="entry name" value="UPF0173 METAL-DEPENDENT HYDROLASE MJ1163-RELATED"/>
    <property type="match status" value="1"/>
</dbReference>
<proteinExistence type="predicted"/>
<feature type="domain" description="Metallo-beta-lactamase" evidence="1">
    <location>
        <begin position="7"/>
        <end position="175"/>
    </location>
</feature>
<accession>A0A1I4YZZ9</accession>
<evidence type="ECO:0000313" key="2">
    <source>
        <dbReference type="EMBL" id="SFN43582.1"/>
    </source>
</evidence>
<dbReference type="STRING" id="260086.SAMN05216207_101453"/>